<comment type="caution">
    <text evidence="1">The sequence shown here is derived from an EMBL/GenBank/DDBJ whole genome shotgun (WGS) entry which is preliminary data.</text>
</comment>
<protein>
    <submittedName>
        <fullName evidence="1">Uncharacterized protein</fullName>
    </submittedName>
</protein>
<keyword evidence="2" id="KW-1185">Reference proteome</keyword>
<evidence type="ECO:0000313" key="1">
    <source>
        <dbReference type="EMBL" id="EHQ59518.1"/>
    </source>
</evidence>
<name>H3SN33_9BACL</name>
<organism evidence="1 2">
    <name type="scientific">Paenibacillus dendritiformis C454</name>
    <dbReference type="NCBI Taxonomy" id="1131935"/>
    <lineage>
        <taxon>Bacteria</taxon>
        <taxon>Bacillati</taxon>
        <taxon>Bacillota</taxon>
        <taxon>Bacilli</taxon>
        <taxon>Bacillales</taxon>
        <taxon>Paenibacillaceae</taxon>
        <taxon>Paenibacillus</taxon>
    </lineage>
</organism>
<proteinExistence type="predicted"/>
<sequence>MIIEVEVVDDYVNRFLPVDPVHKKINLLPEVYQSIDRCT</sequence>
<dbReference type="AlphaFoldDB" id="H3SN33"/>
<dbReference type="STRING" id="1131935.PDENDC454_24904"/>
<dbReference type="EMBL" id="AHKH01000122">
    <property type="protein sequence ID" value="EHQ59518.1"/>
    <property type="molecule type" value="Genomic_DNA"/>
</dbReference>
<evidence type="ECO:0000313" key="2">
    <source>
        <dbReference type="Proteomes" id="UP000003900"/>
    </source>
</evidence>
<dbReference type="Proteomes" id="UP000003900">
    <property type="component" value="Unassembled WGS sequence"/>
</dbReference>
<accession>H3SN33</accession>
<dbReference type="PATRIC" id="fig|1131935.3.peg.5180"/>
<gene>
    <name evidence="1" type="ORF">PDENDC454_24904</name>
</gene>
<reference evidence="1 2" key="1">
    <citation type="journal article" date="2012" name="J. Bacteriol.">
        <title>Genome Sequence of the Pattern-Forming Social Bacterium Paenibacillus dendritiformis C454 Chiral Morphotype.</title>
        <authorList>
            <person name="Sirota-Madi A."/>
            <person name="Olender T."/>
            <person name="Helman Y."/>
            <person name="Brainis I."/>
            <person name="Finkelshtein A."/>
            <person name="Roth D."/>
            <person name="Hagai E."/>
            <person name="Leshkowitz D."/>
            <person name="Brodsky L."/>
            <person name="Galatenko V."/>
            <person name="Nikolaev V."/>
            <person name="Gutnick D.L."/>
            <person name="Lancet D."/>
            <person name="Ben-Jacob E."/>
        </authorList>
    </citation>
    <scope>NUCLEOTIDE SEQUENCE [LARGE SCALE GENOMIC DNA]</scope>
    <source>
        <strain evidence="1 2">C454</strain>
    </source>
</reference>